<dbReference type="SUPFAM" id="SSF55874">
    <property type="entry name" value="ATPase domain of HSP90 chaperone/DNA topoisomerase II/histidine kinase"/>
    <property type="match status" value="1"/>
</dbReference>
<comment type="catalytic activity">
    <reaction evidence="1">
        <text>ATP + protein L-histidine = ADP + protein N-phospho-L-histidine.</text>
        <dbReference type="EC" id="2.7.13.3"/>
    </reaction>
</comment>
<dbReference type="RefSeq" id="WP_086799472.1">
    <property type="nucleotide sequence ID" value="NZ_CP119182.1"/>
</dbReference>
<feature type="domain" description="Histidine kinase/HSP90-like ATPase" evidence="6">
    <location>
        <begin position="73"/>
        <end position="160"/>
    </location>
</feature>
<dbReference type="CDD" id="cd16917">
    <property type="entry name" value="HATPase_UhpB-NarQ-NarX-like"/>
    <property type="match status" value="1"/>
</dbReference>
<evidence type="ECO:0000256" key="1">
    <source>
        <dbReference type="ARBA" id="ARBA00000085"/>
    </source>
</evidence>
<dbReference type="GeneID" id="79927969"/>
<dbReference type="InterPro" id="IPR050482">
    <property type="entry name" value="Sensor_HK_TwoCompSys"/>
</dbReference>
<evidence type="ECO:0000256" key="5">
    <source>
        <dbReference type="ARBA" id="ARBA00023012"/>
    </source>
</evidence>
<protein>
    <recommendedName>
        <fullName evidence="2">histidine kinase</fullName>
        <ecNumber evidence="2">2.7.13.3</ecNumber>
    </recommendedName>
</protein>
<dbReference type="EC" id="2.7.13.3" evidence="2"/>
<dbReference type="PANTHER" id="PTHR24421">
    <property type="entry name" value="NITRATE/NITRITE SENSOR PROTEIN NARX-RELATED"/>
    <property type="match status" value="1"/>
</dbReference>
<accession>A0A927QET8</accession>
<dbReference type="InterPro" id="IPR003594">
    <property type="entry name" value="HATPase_dom"/>
</dbReference>
<keyword evidence="3" id="KW-0808">Transferase</keyword>
<name>A0A927QET8_9ACTN</name>
<evidence type="ECO:0000256" key="4">
    <source>
        <dbReference type="ARBA" id="ARBA00022777"/>
    </source>
</evidence>
<evidence type="ECO:0000256" key="2">
    <source>
        <dbReference type="ARBA" id="ARBA00012438"/>
    </source>
</evidence>
<evidence type="ECO:0000256" key="3">
    <source>
        <dbReference type="ARBA" id="ARBA00022679"/>
    </source>
</evidence>
<evidence type="ECO:0000313" key="8">
    <source>
        <dbReference type="Proteomes" id="UP000661025"/>
    </source>
</evidence>
<dbReference type="PANTHER" id="PTHR24421:SF10">
    <property type="entry name" value="NITRATE_NITRITE SENSOR PROTEIN NARQ"/>
    <property type="match status" value="1"/>
</dbReference>
<dbReference type="AlphaFoldDB" id="A0A927QET8"/>
<dbReference type="Gene3D" id="3.30.565.10">
    <property type="entry name" value="Histidine kinase-like ATPase, C-terminal domain"/>
    <property type="match status" value="1"/>
</dbReference>
<dbReference type="EMBL" id="JACYXT010000004">
    <property type="protein sequence ID" value="MBD9724303.1"/>
    <property type="molecule type" value="Genomic_DNA"/>
</dbReference>
<gene>
    <name evidence="7" type="ORF">IHE70_13930</name>
</gene>
<sequence length="168" mass="17648">MATRVSSGSRTRLRPAGATLGVLRQVDETAPIAPTAGLDRLDGLVAATRLAGLDVRVQRSGEREQLPTEVDLAAYRIVQESLTNVNRHSHATAVTIGIQRGAREVTVEITDNGHGPAAADGRMPGSGIRGMRERAHLLGGELTVGPGPEGGFTVRGRIPCTNGARYLP</sequence>
<proteinExistence type="predicted"/>
<keyword evidence="5" id="KW-0902">Two-component regulatory system</keyword>
<comment type="caution">
    <text evidence="7">The sequence shown here is derived from an EMBL/GenBank/DDBJ whole genome shotgun (WGS) entry which is preliminary data.</text>
</comment>
<keyword evidence="4" id="KW-0418">Kinase</keyword>
<organism evidence="7 8">
    <name type="scientific">Streptomyces caniscabiei</name>
    <dbReference type="NCBI Taxonomy" id="2746961"/>
    <lineage>
        <taxon>Bacteria</taxon>
        <taxon>Bacillati</taxon>
        <taxon>Actinomycetota</taxon>
        <taxon>Actinomycetes</taxon>
        <taxon>Kitasatosporales</taxon>
        <taxon>Streptomycetaceae</taxon>
        <taxon>Streptomyces</taxon>
    </lineage>
</organism>
<evidence type="ECO:0000259" key="6">
    <source>
        <dbReference type="Pfam" id="PF02518"/>
    </source>
</evidence>
<dbReference type="GO" id="GO:0000160">
    <property type="term" value="P:phosphorelay signal transduction system"/>
    <property type="evidence" value="ECO:0007669"/>
    <property type="project" value="UniProtKB-KW"/>
</dbReference>
<evidence type="ECO:0000313" key="7">
    <source>
        <dbReference type="EMBL" id="MBD9724303.1"/>
    </source>
</evidence>
<dbReference type="GO" id="GO:0004673">
    <property type="term" value="F:protein histidine kinase activity"/>
    <property type="evidence" value="ECO:0007669"/>
    <property type="project" value="UniProtKB-EC"/>
</dbReference>
<dbReference type="Proteomes" id="UP000661025">
    <property type="component" value="Unassembled WGS sequence"/>
</dbReference>
<reference evidence="7" key="1">
    <citation type="submission" date="2020-09" db="EMBL/GenBank/DDBJ databases">
        <title>Streptomyces canutascabiei sp. nov., which causes potato common scab and is distributed across the world.</title>
        <authorList>
            <person name="Nguyen H.P."/>
            <person name="Weisberg A.J."/>
            <person name="Chang J.H."/>
            <person name="Clarke C.R."/>
        </authorList>
    </citation>
    <scope>NUCLEOTIDE SEQUENCE</scope>
    <source>
        <strain evidence="7">ID-01-6.2a</strain>
    </source>
</reference>
<dbReference type="Pfam" id="PF02518">
    <property type="entry name" value="HATPase_c"/>
    <property type="match status" value="1"/>
</dbReference>
<dbReference type="InterPro" id="IPR036890">
    <property type="entry name" value="HATPase_C_sf"/>
</dbReference>